<dbReference type="CDD" id="cd15918">
    <property type="entry name" value="7tmA_OR1_7-like"/>
    <property type="match status" value="1"/>
</dbReference>
<reference evidence="12" key="3">
    <citation type="submission" date="2025-09" db="UniProtKB">
        <authorList>
            <consortium name="Ensembl"/>
        </authorList>
    </citation>
    <scope>IDENTIFICATION</scope>
    <source>
        <strain evidence="12">Glennie</strain>
    </source>
</reference>
<evidence type="ECO:0000256" key="10">
    <source>
        <dbReference type="SAM" id="Phobius"/>
    </source>
</evidence>
<keyword evidence="3 10" id="KW-0812">Transmembrane</keyword>
<dbReference type="SUPFAM" id="SSF81321">
    <property type="entry name" value="Family A G protein-coupled receptor-like"/>
    <property type="match status" value="1"/>
</dbReference>
<dbReference type="PRINTS" id="PR00237">
    <property type="entry name" value="GPCRRHODOPSN"/>
</dbReference>
<dbReference type="Proteomes" id="UP000002279">
    <property type="component" value="Chromosome 6"/>
</dbReference>
<proteinExistence type="predicted"/>
<dbReference type="InParanoid" id="F7AS70"/>
<dbReference type="FunFam" id="1.20.1070.10:FF:000009">
    <property type="entry name" value="Olfactory receptor"/>
    <property type="match status" value="1"/>
</dbReference>
<keyword evidence="6" id="KW-0297">G-protein coupled receptor</keyword>
<dbReference type="PRINTS" id="PR00245">
    <property type="entry name" value="OLFACTORYR"/>
</dbReference>
<keyword evidence="7 10" id="KW-0472">Membrane</keyword>
<dbReference type="GO" id="GO:0005886">
    <property type="term" value="C:plasma membrane"/>
    <property type="evidence" value="ECO:0000318"/>
    <property type="project" value="GO_Central"/>
</dbReference>
<feature type="transmembrane region" description="Helical" evidence="10">
    <location>
        <begin position="141"/>
        <end position="162"/>
    </location>
</feature>
<evidence type="ECO:0000313" key="13">
    <source>
        <dbReference type="Proteomes" id="UP000002279"/>
    </source>
</evidence>
<feature type="domain" description="G-protein coupled receptors family 1 profile" evidence="11">
    <location>
        <begin position="41"/>
        <end position="291"/>
    </location>
</feature>
<dbReference type="PROSITE" id="PS50262">
    <property type="entry name" value="G_PROTEIN_RECEP_F1_2"/>
    <property type="match status" value="1"/>
</dbReference>
<dbReference type="eggNOG" id="ENOG502SMIM">
    <property type="taxonomic scope" value="Eukaryota"/>
</dbReference>
<dbReference type="HOGENOM" id="CLU_012526_1_3_1"/>
<evidence type="ECO:0000256" key="5">
    <source>
        <dbReference type="ARBA" id="ARBA00022989"/>
    </source>
</evidence>
<feature type="transmembrane region" description="Helical" evidence="10">
    <location>
        <begin position="26"/>
        <end position="48"/>
    </location>
</feature>
<dbReference type="Ensembl" id="ENSOANT00000018737.3">
    <property type="protein sequence ID" value="ENSOANP00000018734.3"/>
    <property type="gene ID" value="ENSOANG00000011824.3"/>
</dbReference>
<keyword evidence="2" id="KW-0716">Sensory transduction</keyword>
<dbReference type="InterPro" id="IPR017452">
    <property type="entry name" value="GPCR_Rhodpsn_7TM"/>
</dbReference>
<keyword evidence="4" id="KW-0552">Olfaction</keyword>
<reference evidence="12 13" key="1">
    <citation type="journal article" date="2008" name="Nature">
        <title>Genome analysis of the platypus reveals unique signatures of evolution.</title>
        <authorList>
            <person name="Warren W.C."/>
            <person name="Hillier L.W."/>
            <person name="Marshall Graves J.A."/>
            <person name="Birney E."/>
            <person name="Ponting C.P."/>
            <person name="Grutzner F."/>
            <person name="Belov K."/>
            <person name="Miller W."/>
            <person name="Clarke L."/>
            <person name="Chinwalla A.T."/>
            <person name="Yang S.P."/>
            <person name="Heger A."/>
            <person name="Locke D.P."/>
            <person name="Miethke P."/>
            <person name="Waters P.D."/>
            <person name="Veyrunes F."/>
            <person name="Fulton L."/>
            <person name="Fulton B."/>
            <person name="Graves T."/>
            <person name="Wallis J."/>
            <person name="Puente X.S."/>
            <person name="Lopez-Otin C."/>
            <person name="Ordonez G.R."/>
            <person name="Eichler E.E."/>
            <person name="Chen L."/>
            <person name="Cheng Z."/>
            <person name="Deakin J.E."/>
            <person name="Alsop A."/>
            <person name="Thompson K."/>
            <person name="Kirby P."/>
            <person name="Papenfuss A.T."/>
            <person name="Wakefield M.J."/>
            <person name="Olender T."/>
            <person name="Lancet D."/>
            <person name="Huttley G.A."/>
            <person name="Smit A.F."/>
            <person name="Pask A."/>
            <person name="Temple-Smith P."/>
            <person name="Batzer M.A."/>
            <person name="Walker J.A."/>
            <person name="Konkel M.K."/>
            <person name="Harris R.S."/>
            <person name="Whittington C.M."/>
            <person name="Wong E.S."/>
            <person name="Gemmell N.J."/>
            <person name="Buschiazzo E."/>
            <person name="Vargas Jentzsch I.M."/>
            <person name="Merkel A."/>
            <person name="Schmitz J."/>
            <person name="Zemann A."/>
            <person name="Churakov G."/>
            <person name="Kriegs J.O."/>
            <person name="Brosius J."/>
            <person name="Murchison E.P."/>
            <person name="Sachidanandam R."/>
            <person name="Smith C."/>
            <person name="Hannon G.J."/>
            <person name="Tsend-Ayush E."/>
            <person name="McMillan D."/>
            <person name="Attenborough R."/>
            <person name="Rens W."/>
            <person name="Ferguson-Smith M."/>
            <person name="Lefevre C.M."/>
            <person name="Sharp J.A."/>
            <person name="Nicholas K.R."/>
            <person name="Ray D.A."/>
            <person name="Kube M."/>
            <person name="Reinhardt R."/>
            <person name="Pringle T.H."/>
            <person name="Taylor J."/>
            <person name="Jones R.C."/>
            <person name="Nixon B."/>
            <person name="Dacheux J.L."/>
            <person name="Niwa H."/>
            <person name="Sekita Y."/>
            <person name="Huang X."/>
            <person name="Stark A."/>
            <person name="Kheradpour P."/>
            <person name="Kellis M."/>
            <person name="Flicek P."/>
            <person name="Chen Y."/>
            <person name="Webber C."/>
            <person name="Hardison R."/>
            <person name="Nelson J."/>
            <person name="Hallsworth-Pepin K."/>
            <person name="Delehaunty K."/>
            <person name="Markovic C."/>
            <person name="Minx P."/>
            <person name="Feng Y."/>
            <person name="Kremitzki C."/>
            <person name="Mitreva M."/>
            <person name="Glasscock J."/>
            <person name="Wylie T."/>
            <person name="Wohldmann P."/>
            <person name="Thiru P."/>
            <person name="Nhan M.N."/>
            <person name="Pohl C.S."/>
            <person name="Smith S.M."/>
            <person name="Hou S."/>
            <person name="Nefedov M."/>
            <person name="de Jong P.J."/>
            <person name="Renfree M.B."/>
            <person name="Mardis E.R."/>
            <person name="Wilson R.K."/>
        </authorList>
    </citation>
    <scope>NUCLEOTIDE SEQUENCE [LARGE SCALE GENOMIC DNA]</scope>
    <source>
        <strain evidence="12 13">Glennie</strain>
    </source>
</reference>
<evidence type="ECO:0000256" key="6">
    <source>
        <dbReference type="ARBA" id="ARBA00023040"/>
    </source>
</evidence>
<evidence type="ECO:0000256" key="7">
    <source>
        <dbReference type="ARBA" id="ARBA00023136"/>
    </source>
</evidence>
<evidence type="ECO:0000313" key="12">
    <source>
        <dbReference type="Ensembl" id="ENSOANP00000018734.3"/>
    </source>
</evidence>
<feature type="transmembrane region" description="Helical" evidence="10">
    <location>
        <begin position="273"/>
        <end position="293"/>
    </location>
</feature>
<accession>F7AS70</accession>
<dbReference type="GO" id="GO:0007165">
    <property type="term" value="P:signal transduction"/>
    <property type="evidence" value="ECO:0000318"/>
    <property type="project" value="GO_Central"/>
</dbReference>
<evidence type="ECO:0000256" key="9">
    <source>
        <dbReference type="ARBA" id="ARBA00023224"/>
    </source>
</evidence>
<reference evidence="12" key="2">
    <citation type="submission" date="2025-08" db="UniProtKB">
        <authorList>
            <consortium name="Ensembl"/>
        </authorList>
    </citation>
    <scope>IDENTIFICATION</scope>
    <source>
        <strain evidence="12">Glennie</strain>
    </source>
</reference>
<feature type="transmembrane region" description="Helical" evidence="10">
    <location>
        <begin position="60"/>
        <end position="79"/>
    </location>
</feature>
<keyword evidence="8" id="KW-0675">Receptor</keyword>
<feature type="transmembrane region" description="Helical" evidence="10">
    <location>
        <begin position="99"/>
        <end position="120"/>
    </location>
</feature>
<feature type="transmembrane region" description="Helical" evidence="10">
    <location>
        <begin position="238"/>
        <end position="261"/>
    </location>
</feature>
<dbReference type="GO" id="GO:0004930">
    <property type="term" value="F:G protein-coupled receptor activity"/>
    <property type="evidence" value="ECO:0007669"/>
    <property type="project" value="UniProtKB-KW"/>
</dbReference>
<feature type="transmembrane region" description="Helical" evidence="10">
    <location>
        <begin position="195"/>
        <end position="217"/>
    </location>
</feature>
<dbReference type="InterPro" id="IPR000725">
    <property type="entry name" value="Olfact_rcpt"/>
</dbReference>
<dbReference type="GeneTree" id="ENSGT00940000162852"/>
<dbReference type="InterPro" id="IPR000276">
    <property type="entry name" value="GPCR_Rhodpsn"/>
</dbReference>
<gene>
    <name evidence="12" type="primary">LOC120638465</name>
</gene>
<protein>
    <recommendedName>
        <fullName evidence="11">G-protein coupled receptors family 1 profile domain-containing protein</fullName>
    </recommendedName>
</protein>
<keyword evidence="13" id="KW-1185">Reference proteome</keyword>
<keyword evidence="9" id="KW-0807">Transducer</keyword>
<evidence type="ECO:0000256" key="1">
    <source>
        <dbReference type="ARBA" id="ARBA00004141"/>
    </source>
</evidence>
<name>F7AS70_ORNAN</name>
<evidence type="ECO:0000256" key="4">
    <source>
        <dbReference type="ARBA" id="ARBA00022725"/>
    </source>
</evidence>
<keyword evidence="5 10" id="KW-1133">Transmembrane helix</keyword>
<dbReference type="OMA" id="VCWGLTS"/>
<dbReference type="GO" id="GO:0004984">
    <property type="term" value="F:olfactory receptor activity"/>
    <property type="evidence" value="ECO:0000318"/>
    <property type="project" value="GO_Central"/>
</dbReference>
<comment type="subcellular location">
    <subcellularLocation>
        <location evidence="1">Membrane</location>
        <topology evidence="1">Multi-pass membrane protein</topology>
    </subcellularLocation>
</comment>
<dbReference type="STRING" id="9258.ENSOANP00000018734"/>
<dbReference type="AlphaFoldDB" id="F7AS70"/>
<dbReference type="Pfam" id="PF13853">
    <property type="entry name" value="7tm_4"/>
    <property type="match status" value="1"/>
</dbReference>
<evidence type="ECO:0000256" key="8">
    <source>
        <dbReference type="ARBA" id="ARBA00023170"/>
    </source>
</evidence>
<dbReference type="Gene3D" id="1.20.1070.10">
    <property type="entry name" value="Rhodopsin 7-helix transmembrane proteins"/>
    <property type="match status" value="1"/>
</dbReference>
<dbReference type="PANTHER" id="PTHR48001">
    <property type="entry name" value="OLFACTORY RECEPTOR"/>
    <property type="match status" value="1"/>
</dbReference>
<sequence length="336" mass="36810">MEPGNETGVSGFILLGLSREPGTQRLLFVVFLGLYVVTALGNLLIVLAVGSDPRLHSPMYFFLANLSFADVGLTSATVPKMLADLRTQSPTIPYAGCLAQLYFFMTFGALDDFLLATMAYDRFVAICHPLRYATAMSPWRCGLLLTVCWGLTSLAALVHTLLLSRLSFCADNPAIPHFFCDLAPLLPLSCSDPTLNWVMLLIVGTMVLVAPLGLILGSYARIVAAVLRVPSAGGKRRAFSTCGSHLAVVSLFYGTAVAVYLCPPSSRSAGKDRIAAVLYTAVTPLLNPFIYSLRNRDLHRALRRALWTQDRHCVLHRALRNRHLHQSLHWALQRAP</sequence>
<evidence type="ECO:0000256" key="3">
    <source>
        <dbReference type="ARBA" id="ARBA00022692"/>
    </source>
</evidence>
<evidence type="ECO:0000256" key="2">
    <source>
        <dbReference type="ARBA" id="ARBA00022606"/>
    </source>
</evidence>
<organism evidence="12 13">
    <name type="scientific">Ornithorhynchus anatinus</name>
    <name type="common">Duckbill platypus</name>
    <dbReference type="NCBI Taxonomy" id="9258"/>
    <lineage>
        <taxon>Eukaryota</taxon>
        <taxon>Metazoa</taxon>
        <taxon>Chordata</taxon>
        <taxon>Craniata</taxon>
        <taxon>Vertebrata</taxon>
        <taxon>Euteleostomi</taxon>
        <taxon>Mammalia</taxon>
        <taxon>Monotremata</taxon>
        <taxon>Ornithorhynchidae</taxon>
        <taxon>Ornithorhynchus</taxon>
    </lineage>
</organism>
<evidence type="ECO:0000259" key="11">
    <source>
        <dbReference type="PROSITE" id="PS50262"/>
    </source>
</evidence>